<feature type="region of interest" description="Disordered" evidence="5">
    <location>
        <begin position="454"/>
        <end position="481"/>
    </location>
</feature>
<dbReference type="PRINTS" id="PR01021">
    <property type="entry name" value="OMPADOMAIN"/>
</dbReference>
<dbReference type="Pfam" id="PF00691">
    <property type="entry name" value="OmpA"/>
    <property type="match status" value="1"/>
</dbReference>
<dbReference type="PANTHER" id="PTHR30329:SF21">
    <property type="entry name" value="LIPOPROTEIN YIAD-RELATED"/>
    <property type="match status" value="1"/>
</dbReference>
<evidence type="ECO:0000256" key="3">
    <source>
        <dbReference type="ARBA" id="ARBA00023237"/>
    </source>
</evidence>
<evidence type="ECO:0000256" key="1">
    <source>
        <dbReference type="ARBA" id="ARBA00004442"/>
    </source>
</evidence>
<evidence type="ECO:0000259" key="7">
    <source>
        <dbReference type="PROSITE" id="PS51123"/>
    </source>
</evidence>
<proteinExistence type="predicted"/>
<dbReference type="AlphaFoldDB" id="A0A4Y9AB67"/>
<keyword evidence="9" id="KW-1185">Reference proteome</keyword>
<comment type="caution">
    <text evidence="8">The sequence shown here is derived from an EMBL/GenBank/DDBJ whole genome shotgun (WGS) entry which is preliminary data.</text>
</comment>
<evidence type="ECO:0000256" key="4">
    <source>
        <dbReference type="PROSITE-ProRule" id="PRU00473"/>
    </source>
</evidence>
<dbReference type="InterPro" id="IPR036737">
    <property type="entry name" value="OmpA-like_sf"/>
</dbReference>
<evidence type="ECO:0000256" key="2">
    <source>
        <dbReference type="ARBA" id="ARBA00023136"/>
    </source>
</evidence>
<gene>
    <name evidence="8" type="ORF">E4U82_11410</name>
</gene>
<dbReference type="InterPro" id="IPR006664">
    <property type="entry name" value="OMP_bac"/>
</dbReference>
<dbReference type="InterPro" id="IPR006665">
    <property type="entry name" value="OmpA-like"/>
</dbReference>
<dbReference type="Gene3D" id="3.30.1330.60">
    <property type="entry name" value="OmpA-like domain"/>
    <property type="match status" value="1"/>
</dbReference>
<feature type="signal peptide" evidence="6">
    <location>
        <begin position="1"/>
        <end position="27"/>
    </location>
</feature>
<dbReference type="GO" id="GO:0009279">
    <property type="term" value="C:cell outer membrane"/>
    <property type="evidence" value="ECO:0007669"/>
    <property type="project" value="UniProtKB-SubCell"/>
</dbReference>
<accession>A0A4Y9AB67</accession>
<keyword evidence="2 4" id="KW-0472">Membrane</keyword>
<keyword evidence="3" id="KW-0998">Cell outer membrane</keyword>
<reference evidence="8 9" key="1">
    <citation type="submission" date="2019-03" db="EMBL/GenBank/DDBJ databases">
        <title>Genome sequence of Lentibacillus salicampi ATCC BAA-719.</title>
        <authorList>
            <person name="Maclea K.S."/>
            <person name="Simoes Junior M."/>
        </authorList>
    </citation>
    <scope>NUCLEOTIDE SEQUENCE [LARGE SCALE GENOMIC DNA]</scope>
    <source>
        <strain evidence="8 9">ATCC BAA-719</strain>
    </source>
</reference>
<keyword evidence="6" id="KW-0732">Signal</keyword>
<dbReference type="InterPro" id="IPR050330">
    <property type="entry name" value="Bact_OuterMem_StrucFunc"/>
</dbReference>
<dbReference type="PANTHER" id="PTHR30329">
    <property type="entry name" value="STATOR ELEMENT OF FLAGELLAR MOTOR COMPLEX"/>
    <property type="match status" value="1"/>
</dbReference>
<evidence type="ECO:0000256" key="6">
    <source>
        <dbReference type="SAM" id="SignalP"/>
    </source>
</evidence>
<dbReference type="RefSeq" id="WP_135110311.1">
    <property type="nucleotide sequence ID" value="NZ_SRHY01000018.1"/>
</dbReference>
<dbReference type="Proteomes" id="UP000298484">
    <property type="component" value="Unassembled WGS sequence"/>
</dbReference>
<feature type="domain" description="OmpA-like" evidence="7">
    <location>
        <begin position="364"/>
        <end position="481"/>
    </location>
</feature>
<feature type="region of interest" description="Disordered" evidence="5">
    <location>
        <begin position="25"/>
        <end position="64"/>
    </location>
</feature>
<evidence type="ECO:0000313" key="9">
    <source>
        <dbReference type="Proteomes" id="UP000298484"/>
    </source>
</evidence>
<dbReference type="PROSITE" id="PS51123">
    <property type="entry name" value="OMPA_2"/>
    <property type="match status" value="1"/>
</dbReference>
<protein>
    <submittedName>
        <fullName evidence="8">OmpA family protein</fullName>
    </submittedName>
</protein>
<comment type="subcellular location">
    <subcellularLocation>
        <location evidence="1">Cell outer membrane</location>
    </subcellularLocation>
</comment>
<dbReference type="PROSITE" id="PS51257">
    <property type="entry name" value="PROKAR_LIPOPROTEIN"/>
    <property type="match status" value="1"/>
</dbReference>
<feature type="compositionally biased region" description="Basic and acidic residues" evidence="5">
    <location>
        <begin position="25"/>
        <end position="52"/>
    </location>
</feature>
<organism evidence="8 9">
    <name type="scientific">Lentibacillus salicampi</name>
    <dbReference type="NCBI Taxonomy" id="175306"/>
    <lineage>
        <taxon>Bacteria</taxon>
        <taxon>Bacillati</taxon>
        <taxon>Bacillota</taxon>
        <taxon>Bacilli</taxon>
        <taxon>Bacillales</taxon>
        <taxon>Bacillaceae</taxon>
        <taxon>Lentibacillus</taxon>
    </lineage>
</organism>
<feature type="chain" id="PRO_5021287597" evidence="6">
    <location>
        <begin position="28"/>
        <end position="481"/>
    </location>
</feature>
<dbReference type="CDD" id="cd07185">
    <property type="entry name" value="OmpA_C-like"/>
    <property type="match status" value="1"/>
</dbReference>
<evidence type="ECO:0000256" key="5">
    <source>
        <dbReference type="SAM" id="MobiDB-lite"/>
    </source>
</evidence>
<evidence type="ECO:0000313" key="8">
    <source>
        <dbReference type="EMBL" id="TFJ92645.1"/>
    </source>
</evidence>
<dbReference type="OrthoDB" id="193257at2"/>
<name>A0A4Y9AB67_9BACI</name>
<dbReference type="EMBL" id="SRHY01000018">
    <property type="protein sequence ID" value="TFJ92645.1"/>
    <property type="molecule type" value="Genomic_DNA"/>
</dbReference>
<dbReference type="SUPFAM" id="SSF103088">
    <property type="entry name" value="OmpA-like"/>
    <property type="match status" value="1"/>
</dbReference>
<sequence>MDRRKLILPQMLILLAILIGCTSDKEAGDKKPEEKTEEAAKQEDNEPANDKNEDGEETKNVNASAGQEIAVDGKVLLKEEENIIRVEGTTNLIEGTPVKIKLYNSPFTHRLLVYPPRDEEAIVNSDGTFSLDYEVKDSFYDHYEGQYIETAVEVEIYNHLAPDNVIDMYGENGEKFKGPFIYQNEVGSELKHKVYAPVYALIGDEKTEYTFKTPEREPLPDDYGETDIWFDADITDNDHHFLYVEGKTNLIEGMEINGRFYSDEEAYFSQQLHANTTYVEPDGTFRLPIAYESITDDGFIEVKVRPVSSHRTGDQVDETYGEKFKKMTGDLVKEVDDHQEIYLRLKPEGIDMEEPQDSIVTEDDGEMKIQVPDDVLFDHDKSNLKEDAKKTLGEVTALLEELEKNTTVHINGHTDSEGDADYNMNLSEERATAVEKYLTKNGDINHLNIEKTGYGETKPVASNEDSEGRKKNRRVEIVFQK</sequence>